<gene>
    <name evidence="4" type="ORF">POJ06DRAFT_17410</name>
</gene>
<dbReference type="GeneID" id="80879887"/>
<dbReference type="RefSeq" id="XP_056047746.1">
    <property type="nucleotide sequence ID" value="XM_056184721.1"/>
</dbReference>
<dbReference type="SUPFAM" id="SSF47473">
    <property type="entry name" value="EF-hand"/>
    <property type="match status" value="1"/>
</dbReference>
<evidence type="ECO:0000313" key="4">
    <source>
        <dbReference type="EMBL" id="KAJ8104296.1"/>
    </source>
</evidence>
<evidence type="ECO:0008006" key="6">
    <source>
        <dbReference type="Google" id="ProtNLM"/>
    </source>
</evidence>
<dbReference type="Gene3D" id="1.10.238.10">
    <property type="entry name" value="EF-hand"/>
    <property type="match status" value="2"/>
</dbReference>
<organism evidence="4 5">
    <name type="scientific">Lipomyces tetrasporus</name>
    <dbReference type="NCBI Taxonomy" id="54092"/>
    <lineage>
        <taxon>Eukaryota</taxon>
        <taxon>Fungi</taxon>
        <taxon>Dikarya</taxon>
        <taxon>Ascomycota</taxon>
        <taxon>Saccharomycotina</taxon>
        <taxon>Lipomycetes</taxon>
        <taxon>Lipomycetales</taxon>
        <taxon>Lipomycetaceae</taxon>
        <taxon>Lipomyces</taxon>
    </lineage>
</organism>
<evidence type="ECO:0000256" key="2">
    <source>
        <dbReference type="ARBA" id="ARBA00022837"/>
    </source>
</evidence>
<sequence length="269" mass="30288">MDAKMDQATPTRRSTRNVPRKSYRLTPEPENLDLDDRPTDEPVDEDDIVYEDDDDDDMEDMELVQEERLSSPEPKKVPKPSVKIAATEATTARDSRAKLKKKARASDFGLSEDEFAEIDEVFLMGCDSNGRFAADNIEDAIIALGLESSQNELREIRKTADPQSGGFIDRYVFIEIMAYKYQERKAETTAGVDAVNRDEIEHAFKLFISNQPDQHYITLQDLRNAAILAKDDVTDEDLHEMLRVASGNAYGTVSLENFAAVMRKSGAIL</sequence>
<dbReference type="InterPro" id="IPR011992">
    <property type="entry name" value="EF-hand-dom_pair"/>
</dbReference>
<comment type="caution">
    <text evidence="4">The sequence shown here is derived from an EMBL/GenBank/DDBJ whole genome shotgun (WGS) entry which is preliminary data.</text>
</comment>
<dbReference type="PANTHER" id="PTHR23048">
    <property type="entry name" value="MYOSIN LIGHT CHAIN 1, 3"/>
    <property type="match status" value="1"/>
</dbReference>
<keyword evidence="1" id="KW-0677">Repeat</keyword>
<proteinExistence type="predicted"/>
<dbReference type="EMBL" id="JARPMG010000001">
    <property type="protein sequence ID" value="KAJ8104296.1"/>
    <property type="molecule type" value="Genomic_DNA"/>
</dbReference>
<feature type="compositionally biased region" description="Acidic residues" evidence="3">
    <location>
        <begin position="41"/>
        <end position="64"/>
    </location>
</feature>
<feature type="region of interest" description="Disordered" evidence="3">
    <location>
        <begin position="1"/>
        <end position="81"/>
    </location>
</feature>
<dbReference type="Proteomes" id="UP001217417">
    <property type="component" value="Unassembled WGS sequence"/>
</dbReference>
<protein>
    <recommendedName>
        <fullName evidence="6">EF-hand superfamily Ca2+-modulated protein</fullName>
    </recommendedName>
</protein>
<name>A0AAD7QZF2_9ASCO</name>
<dbReference type="GO" id="GO:0016460">
    <property type="term" value="C:myosin II complex"/>
    <property type="evidence" value="ECO:0007669"/>
    <property type="project" value="TreeGrafter"/>
</dbReference>
<evidence type="ECO:0000313" key="5">
    <source>
        <dbReference type="Proteomes" id="UP001217417"/>
    </source>
</evidence>
<evidence type="ECO:0000256" key="1">
    <source>
        <dbReference type="ARBA" id="ARBA00022737"/>
    </source>
</evidence>
<feature type="compositionally biased region" description="Basic residues" evidence="3">
    <location>
        <begin position="13"/>
        <end position="23"/>
    </location>
</feature>
<feature type="compositionally biased region" description="Basic and acidic residues" evidence="3">
    <location>
        <begin position="65"/>
        <end position="76"/>
    </location>
</feature>
<evidence type="ECO:0000256" key="3">
    <source>
        <dbReference type="SAM" id="MobiDB-lite"/>
    </source>
</evidence>
<dbReference type="InterPro" id="IPR050230">
    <property type="entry name" value="CALM/Myosin/TropC-like"/>
</dbReference>
<reference evidence="4" key="1">
    <citation type="submission" date="2023-03" db="EMBL/GenBank/DDBJ databases">
        <title>Near-Complete genome sequence of Lipomyces tetrasporous NRRL Y-64009, an oleaginous yeast capable of growing on lignocellulosic hydrolysates.</title>
        <authorList>
            <consortium name="Lawrence Berkeley National Laboratory"/>
            <person name="Jagtap S.S."/>
            <person name="Liu J.-J."/>
            <person name="Walukiewicz H.E."/>
            <person name="Pangilinan J."/>
            <person name="Lipzen A."/>
            <person name="Ahrendt S."/>
            <person name="Koriabine M."/>
            <person name="Cobaugh K."/>
            <person name="Salamov A."/>
            <person name="Yoshinaga Y."/>
            <person name="Ng V."/>
            <person name="Daum C."/>
            <person name="Grigoriev I.V."/>
            <person name="Slininger P.J."/>
            <person name="Dien B.S."/>
            <person name="Jin Y.-S."/>
            <person name="Rao C.V."/>
        </authorList>
    </citation>
    <scope>NUCLEOTIDE SEQUENCE</scope>
    <source>
        <strain evidence="4">NRRL Y-64009</strain>
    </source>
</reference>
<dbReference type="PANTHER" id="PTHR23048:SF59">
    <property type="entry name" value="EF-HAND SUPERFAMILY PROTEIN"/>
    <property type="match status" value="1"/>
</dbReference>
<keyword evidence="2" id="KW-0106">Calcium</keyword>
<dbReference type="AlphaFoldDB" id="A0AAD7QZF2"/>
<accession>A0AAD7QZF2</accession>
<keyword evidence="5" id="KW-1185">Reference proteome</keyword>